<reference evidence="1 2" key="1">
    <citation type="submission" date="2021-06" db="EMBL/GenBank/DDBJ databases">
        <authorList>
            <person name="Palmer J.M."/>
        </authorList>
    </citation>
    <scope>NUCLEOTIDE SEQUENCE [LARGE SCALE GENOMIC DNA]</scope>
    <source>
        <strain evidence="1 2">CL_MEX2019</strain>
        <tissue evidence="1">Muscle</tissue>
    </source>
</reference>
<sequence length="113" mass="13291">MCSLKADFPLHLERRSACRVQEDVQKQPQQERPFSFIKDLTFLLLLDWKVKRTDSSLLRRKANMLLQLGHQTEVANFCRGPVHLKQLCFRRETNRTGIAPSLFDLEERNPNII</sequence>
<evidence type="ECO:0000313" key="2">
    <source>
        <dbReference type="Proteomes" id="UP001352852"/>
    </source>
</evidence>
<evidence type="ECO:0000313" key="1">
    <source>
        <dbReference type="EMBL" id="MED6285469.1"/>
    </source>
</evidence>
<accession>A0ABU7EE68</accession>
<name>A0ABU7EE68_9TELE</name>
<gene>
    <name evidence="1" type="ORF">CHARACLAT_029651</name>
</gene>
<protein>
    <submittedName>
        <fullName evidence="1">Uncharacterized protein</fullName>
    </submittedName>
</protein>
<comment type="caution">
    <text evidence="1">The sequence shown here is derived from an EMBL/GenBank/DDBJ whole genome shotgun (WGS) entry which is preliminary data.</text>
</comment>
<dbReference type="EMBL" id="JAHUTJ010053428">
    <property type="protein sequence ID" value="MED6285469.1"/>
    <property type="molecule type" value="Genomic_DNA"/>
</dbReference>
<organism evidence="1 2">
    <name type="scientific">Characodon lateralis</name>
    <dbReference type="NCBI Taxonomy" id="208331"/>
    <lineage>
        <taxon>Eukaryota</taxon>
        <taxon>Metazoa</taxon>
        <taxon>Chordata</taxon>
        <taxon>Craniata</taxon>
        <taxon>Vertebrata</taxon>
        <taxon>Euteleostomi</taxon>
        <taxon>Actinopterygii</taxon>
        <taxon>Neopterygii</taxon>
        <taxon>Teleostei</taxon>
        <taxon>Neoteleostei</taxon>
        <taxon>Acanthomorphata</taxon>
        <taxon>Ovalentaria</taxon>
        <taxon>Atherinomorphae</taxon>
        <taxon>Cyprinodontiformes</taxon>
        <taxon>Goodeidae</taxon>
        <taxon>Characodon</taxon>
    </lineage>
</organism>
<proteinExistence type="predicted"/>
<keyword evidence="2" id="KW-1185">Reference proteome</keyword>
<dbReference type="Proteomes" id="UP001352852">
    <property type="component" value="Unassembled WGS sequence"/>
</dbReference>